<dbReference type="GO" id="GO:0050515">
    <property type="term" value="F:4-(cytidine 5'-diphospho)-2-C-methyl-D-erythritol kinase activity"/>
    <property type="evidence" value="ECO:0007669"/>
    <property type="project" value="UniProtKB-EC"/>
</dbReference>
<dbReference type="EC" id="2.7.1.148" evidence="2"/>
<protein>
    <submittedName>
        <fullName evidence="2">4-diphosphocytidyl-2-C-methyl-D-erythritol kinase</fullName>
        <ecNumber evidence="2">2.7.1.148</ecNumber>
    </submittedName>
</protein>
<dbReference type="InterPro" id="IPR036554">
    <property type="entry name" value="GHMP_kinase_C_sf"/>
</dbReference>
<keyword evidence="2" id="KW-0808">Transferase</keyword>
<accession>A0A1J5PS46</accession>
<organism evidence="2">
    <name type="scientific">mine drainage metagenome</name>
    <dbReference type="NCBI Taxonomy" id="410659"/>
    <lineage>
        <taxon>unclassified sequences</taxon>
        <taxon>metagenomes</taxon>
        <taxon>ecological metagenomes</taxon>
    </lineage>
</organism>
<dbReference type="AlphaFoldDB" id="A0A1J5PS46"/>
<comment type="caution">
    <text evidence="2">The sequence shown here is derived from an EMBL/GenBank/DDBJ whole genome shotgun (WGS) entry which is preliminary data.</text>
</comment>
<sequence length="96" mass="10279">MIQGIAWPEAGASVEEWVEALAAGTNDLEAPATRIQPVIGEVISALSATNGAWLARMSGSGATCFAIYENTFEAQRAAQKIQRDHPQWWVHAGVLS</sequence>
<reference evidence="2" key="1">
    <citation type="submission" date="2016-10" db="EMBL/GenBank/DDBJ databases">
        <title>Sequence of Gallionella enrichment culture.</title>
        <authorList>
            <person name="Poehlein A."/>
            <person name="Muehling M."/>
            <person name="Daniel R."/>
        </authorList>
    </citation>
    <scope>NUCLEOTIDE SEQUENCE</scope>
</reference>
<name>A0A1J5PS46_9ZZZZ</name>
<evidence type="ECO:0000313" key="2">
    <source>
        <dbReference type="EMBL" id="OIQ68115.1"/>
    </source>
</evidence>
<evidence type="ECO:0000259" key="1">
    <source>
        <dbReference type="Pfam" id="PF08544"/>
    </source>
</evidence>
<dbReference type="EMBL" id="MLJW01005497">
    <property type="protein sequence ID" value="OIQ68115.1"/>
    <property type="molecule type" value="Genomic_DNA"/>
</dbReference>
<dbReference type="SUPFAM" id="SSF55060">
    <property type="entry name" value="GHMP Kinase, C-terminal domain"/>
    <property type="match status" value="1"/>
</dbReference>
<keyword evidence="2" id="KW-0418">Kinase</keyword>
<proteinExistence type="predicted"/>
<dbReference type="Gene3D" id="3.30.70.890">
    <property type="entry name" value="GHMP kinase, C-terminal domain"/>
    <property type="match status" value="1"/>
</dbReference>
<gene>
    <name evidence="2" type="primary">ispE_17</name>
    <name evidence="2" type="ORF">GALL_502950</name>
</gene>
<feature type="domain" description="GHMP kinase C-terminal" evidence="1">
    <location>
        <begin position="18"/>
        <end position="83"/>
    </location>
</feature>
<dbReference type="InterPro" id="IPR013750">
    <property type="entry name" value="GHMP_kinase_C_dom"/>
</dbReference>
<dbReference type="Pfam" id="PF08544">
    <property type="entry name" value="GHMP_kinases_C"/>
    <property type="match status" value="1"/>
</dbReference>